<feature type="region of interest" description="Disordered" evidence="7">
    <location>
        <begin position="1634"/>
        <end position="1693"/>
    </location>
</feature>
<evidence type="ECO:0000256" key="3">
    <source>
        <dbReference type="ARBA" id="ARBA00022676"/>
    </source>
</evidence>
<dbReference type="Pfam" id="PF26127">
    <property type="entry name" value="12TM_Mok13"/>
    <property type="match status" value="1"/>
</dbReference>
<dbReference type="FunFam" id="3.40.50.2000:FF:000052">
    <property type="entry name" value="Alpha-1,3-glucan synthase Ags2"/>
    <property type="match status" value="1"/>
</dbReference>
<keyword evidence="3" id="KW-0328">Glycosyltransferase</keyword>
<dbReference type="EC" id="2.4.1.183" evidence="2"/>
<feature type="transmembrane region" description="Helical" evidence="8">
    <location>
        <begin position="2310"/>
        <end position="2335"/>
    </location>
</feature>
<dbReference type="InterPro" id="IPR006047">
    <property type="entry name" value="GH13_cat_dom"/>
</dbReference>
<feature type="region of interest" description="Disordered" evidence="7">
    <location>
        <begin position="1840"/>
        <end position="1899"/>
    </location>
</feature>
<feature type="transmembrane region" description="Helical" evidence="8">
    <location>
        <begin position="2170"/>
        <end position="2191"/>
    </location>
</feature>
<dbReference type="InterPro" id="IPR058656">
    <property type="entry name" value="Mok11-13/Ags1-like_GH"/>
</dbReference>
<feature type="transmembrane region" description="Helical" evidence="8">
    <location>
        <begin position="2227"/>
        <end position="2251"/>
    </location>
</feature>
<name>A0AAJ0BJM9_9PEZI</name>
<dbReference type="FunFam" id="3.40.50.2000:FF:000058">
    <property type="entry name" value="Alpha-1,3-glucan synthase Ags1"/>
    <property type="match status" value="1"/>
</dbReference>
<dbReference type="InterPro" id="IPR013534">
    <property type="entry name" value="Starch_synth_cat_dom"/>
</dbReference>
<dbReference type="GO" id="GO:0070600">
    <property type="term" value="P:fungal-type cell wall (1-&gt;3)-alpha-glucan biosynthetic process"/>
    <property type="evidence" value="ECO:0007669"/>
    <property type="project" value="TreeGrafter"/>
</dbReference>
<dbReference type="Gene3D" id="3.40.50.2000">
    <property type="entry name" value="Glycogen Phosphorylase B"/>
    <property type="match status" value="2"/>
</dbReference>
<dbReference type="CDD" id="cd11323">
    <property type="entry name" value="AmyAc_AGS"/>
    <property type="match status" value="1"/>
</dbReference>
<dbReference type="Gene3D" id="3.20.20.80">
    <property type="entry name" value="Glycosidases"/>
    <property type="match status" value="1"/>
</dbReference>
<evidence type="ECO:0000256" key="4">
    <source>
        <dbReference type="ARBA" id="ARBA00022679"/>
    </source>
</evidence>
<feature type="transmembrane region" description="Helical" evidence="8">
    <location>
        <begin position="2089"/>
        <end position="2112"/>
    </location>
</feature>
<feature type="chain" id="PRO_5042586706" description="alpha-1,3-glucan synthase" evidence="9">
    <location>
        <begin position="17"/>
        <end position="2346"/>
    </location>
</feature>
<feature type="transmembrane region" description="Helical" evidence="8">
    <location>
        <begin position="1057"/>
        <end position="1083"/>
    </location>
</feature>
<dbReference type="EMBL" id="MU839829">
    <property type="protein sequence ID" value="KAK1758077.1"/>
    <property type="molecule type" value="Genomic_DNA"/>
</dbReference>
<evidence type="ECO:0000256" key="9">
    <source>
        <dbReference type="SAM" id="SignalP"/>
    </source>
</evidence>
<dbReference type="InterPro" id="IPR058659">
    <property type="entry name" value="Mok11-13/Ags1-like_CBM"/>
</dbReference>
<dbReference type="SUPFAM" id="SSF51445">
    <property type="entry name" value="(Trans)glycosidases"/>
    <property type="match status" value="1"/>
</dbReference>
<protein>
    <recommendedName>
        <fullName evidence="2">alpha-1,3-glucan synthase</fullName>
        <ecNumber evidence="2">2.4.1.183</ecNumber>
    </recommendedName>
</protein>
<feature type="transmembrane region" description="Helical" evidence="8">
    <location>
        <begin position="2045"/>
        <end position="2069"/>
    </location>
</feature>
<evidence type="ECO:0000256" key="7">
    <source>
        <dbReference type="SAM" id="MobiDB-lite"/>
    </source>
</evidence>
<evidence type="ECO:0000259" key="10">
    <source>
        <dbReference type="SMART" id="SM00642"/>
    </source>
</evidence>
<dbReference type="GO" id="GO:0047657">
    <property type="term" value="F:alpha-1,3-glucan synthase activity"/>
    <property type="evidence" value="ECO:0007669"/>
    <property type="project" value="UniProtKB-EC"/>
</dbReference>
<dbReference type="CDD" id="cd03791">
    <property type="entry name" value="GT5_Glycogen_synthase_DULL1-like"/>
    <property type="match status" value="1"/>
</dbReference>
<feature type="transmembrane region" description="Helical" evidence="8">
    <location>
        <begin position="1921"/>
        <end position="1942"/>
    </location>
</feature>
<dbReference type="PANTHER" id="PTHR47182:SF2">
    <property type="entry name" value="CELL WALL ALPHA-1,3-GLUCAN SYNTHASE AGS1"/>
    <property type="match status" value="1"/>
</dbReference>
<dbReference type="SMART" id="SM00642">
    <property type="entry name" value="Aamy"/>
    <property type="match status" value="1"/>
</dbReference>
<dbReference type="Pfam" id="PF00128">
    <property type="entry name" value="Alpha-amylase"/>
    <property type="match status" value="1"/>
</dbReference>
<dbReference type="InterPro" id="IPR058657">
    <property type="entry name" value="Mok11-13/Ags1-like_Ig"/>
</dbReference>
<dbReference type="Pfam" id="PF26114">
    <property type="entry name" value="Ig_2_Mok13"/>
    <property type="match status" value="1"/>
</dbReference>
<dbReference type="InterPro" id="IPR058658">
    <property type="entry name" value="Mok11-13/Ags1-like_Ig_2"/>
</dbReference>
<evidence type="ECO:0000256" key="8">
    <source>
        <dbReference type="SAM" id="Phobius"/>
    </source>
</evidence>
<keyword evidence="12" id="KW-1185">Reference proteome</keyword>
<proteinExistence type="inferred from homology"/>
<feature type="transmembrane region" description="Helical" evidence="8">
    <location>
        <begin position="1984"/>
        <end position="2003"/>
    </location>
</feature>
<evidence type="ECO:0000256" key="2">
    <source>
        <dbReference type="ARBA" id="ARBA00012688"/>
    </source>
</evidence>
<comment type="catalytic activity">
    <reaction evidence="6">
        <text>[(1-&gt;3)-alpha-D-glucosyl](n) + UDP-alpha-D-glucose = [(1-&gt;3)-alpha-D-glucosyl](n+1) + UDP + H(+)</text>
        <dbReference type="Rhea" id="RHEA:19749"/>
        <dbReference type="Rhea" id="RHEA-COMP:11150"/>
        <dbReference type="Rhea" id="RHEA-COMP:11151"/>
        <dbReference type="ChEBI" id="CHEBI:15378"/>
        <dbReference type="ChEBI" id="CHEBI:28100"/>
        <dbReference type="ChEBI" id="CHEBI:58223"/>
        <dbReference type="ChEBI" id="CHEBI:58885"/>
        <dbReference type="EC" id="2.4.1.183"/>
    </reaction>
</comment>
<evidence type="ECO:0000313" key="12">
    <source>
        <dbReference type="Proteomes" id="UP001239445"/>
    </source>
</evidence>
<evidence type="ECO:0000256" key="5">
    <source>
        <dbReference type="ARBA" id="ARBA00023316"/>
    </source>
</evidence>
<reference evidence="11" key="1">
    <citation type="submission" date="2023-06" db="EMBL/GenBank/DDBJ databases">
        <title>Genome-scale phylogeny and comparative genomics of the fungal order Sordariales.</title>
        <authorList>
            <consortium name="Lawrence Berkeley National Laboratory"/>
            <person name="Hensen N."/>
            <person name="Bonometti L."/>
            <person name="Westerberg I."/>
            <person name="Brannstrom I.O."/>
            <person name="Guillou S."/>
            <person name="Cros-Aarteil S."/>
            <person name="Calhoun S."/>
            <person name="Haridas S."/>
            <person name="Kuo A."/>
            <person name="Mondo S."/>
            <person name="Pangilinan J."/>
            <person name="Riley R."/>
            <person name="Labutti K."/>
            <person name="Andreopoulos B."/>
            <person name="Lipzen A."/>
            <person name="Chen C."/>
            <person name="Yanf M."/>
            <person name="Daum C."/>
            <person name="Ng V."/>
            <person name="Clum A."/>
            <person name="Steindorff A."/>
            <person name="Ohm R."/>
            <person name="Martin F."/>
            <person name="Silar P."/>
            <person name="Natvig D."/>
            <person name="Lalanne C."/>
            <person name="Gautier V."/>
            <person name="Ament-Velasquez S.L."/>
            <person name="Kruys A."/>
            <person name="Hutchinson M.I."/>
            <person name="Powell A.J."/>
            <person name="Barry K."/>
            <person name="Miller A.N."/>
            <person name="Grigoriev I.V."/>
            <person name="Debuchy R."/>
            <person name="Gladieux P."/>
            <person name="Thoren M.H."/>
            <person name="Johannesson H."/>
        </authorList>
    </citation>
    <scope>NUCLEOTIDE SEQUENCE</scope>
    <source>
        <strain evidence="11">PSN4</strain>
    </source>
</reference>
<dbReference type="InterPro" id="IPR058654">
    <property type="entry name" value="Mok11-14/Ags1-like_TM"/>
</dbReference>
<keyword evidence="4" id="KW-0808">Transferase</keyword>
<feature type="transmembrane region" description="Helical" evidence="8">
    <location>
        <begin position="2133"/>
        <end position="2150"/>
    </location>
</feature>
<sequence length="2346" mass="262281">MAVLLLVSLLVTLTYGLRYDPAYVDYNLNQNQQAVNPLDYSAERPGHKYFPSPTDWRFPFYTLFLDRLANGDPSNDDINGTVYERDATSNQLRHGGDLQGLIDSLDYIQGMGMKAIYIAGSPFINLPWGVDSYSPVDLTLLDAHYGTIEDWQRMVDAVHERGMYVIVDHTMSTMGDLLAFEGFENTTTPFTTKEHNVHYKGTRQYHDFQPSNNYLEKCEYPRFWNETGVLVTDPEASQLVGCYDSDFDQYGDIEAFGVFPDWKRSLAKFASVQDRLREWVPSVRERLSLFSCLTITMLDVDGFRFDKATQVTVDALADHNDAVRQCAKKLGKDNFFLPGEITGGNNYGSIYIGRGREPTMEPTDTASAMNLTTSKLNKLGNLTIRDEGKNALDSGAFHYSVYRFLTRFLGMSGNLEAGFDLPPNWVDMWSQMLLTNDFVNANTGVFDPRHMYGTMNQDVFRWPAISQGTERMLLGLFLTTLHMPGIPLVFYGEEQEFYVLDSTADNYIFGRQAFTPSQAWKMHGCFAANSTVYENWPVDSARRGCLDPKVALDHRDPSAPVRNIMKSMYAMRDNFRTLREGWLLQPLSSQTHKVVLPGSGTTETEFGIYSVARALQPTVQDQFAADPVWLVYHNQNETTRYSFDCKDESKAFYAPFAQGESVRNLFYPYDVIELGNSTKSFGFSGSPDNSGCISEITLKPFEFRAYVASENWMGPSPVLTKFTPGHDAQLNSDDIRGSVDISLEFSDEMDCASLTKSLTVSSTVESGGNAKISNPRCSVITTSPVTSYVGSIPSKSRFTAQLTNVNDGVHEMILDKPVSAGGVSTGAVDHLFLRVGKPNNPVVYASANYSNTLVTKEGSDLFINHQAAGADKWRYSTNWASSWSEWMDYKGGKDKITNLPWSGTSLQAWEGDHVIVQYWSKKLASNSFQQEGDSTPQTARRFPHLFAHGTFNKFGFDAGVQNQFKLSSDGTWEAHLMDEWPTQFQLNVWGMNPDGKPDAGFVYGDVDGDGVVDRMPPSSLALNVLNATAPPPVPALSYKLVFNDATFQFAKEPQGNMWVQIVLFILLATLPIVGGLFAVWTFMGSFYKIKVNKIGFKRARSPFRSLIPYEQFRHKSEADKELGPVSGKRRKVIIATMEYNIDDWNIKIKIGGLGVMAQLMGKALEHQDLIWVVPCVGGIDYPVDERAPSIYVPIMGKEFEIEVQYHQVQNITYVLLDAPIFRQRTKADPYPPRMDDIDSAIYYSAWNYCIAETIRRFNPDLYHINDYHGAAAPLYLLPDRTIPVALSLHNAEFQGLWPMRNPEESKEVCEVFNLNPEIVKEYIQFGSVFNLLHAGASYLRVHQKGFGAVGVSKKYGDRSYARYPIFWGLSKIGQLPNPDPSDTAEWTRGEEVKEQDVVVDQEAEANRGDLRRQAQEWAGLEVNPEAELFVFVGRWSLQKGVDLIADVFPSILEKYPNTQLICIGPVIDLYGKFAALKLSKLMERYPKRVYSKPEFTALPPYIFSGAEFALIPSRDEPFGLVAVEFGRKGALGVGARVGGLGQMPGFWYTVESTSPQHLLHQFRGAITSALESKLKTRQSMRAWSAKQRFPVAQWVEDLDKLQGEAIRIHHREASKHKRISSGSRLAVPSYFDSARPSFDESESETPLHSGDHSRRSSISVPRITETYHDREQSGGNLTPPSRPISPMAGDATSPPLMRPNPMFANHSARSSSSSLLTIVANDHSHNRQSVDSLAMRMMSPDGSESRQLPFGLSMDAPRGRGIYLNPHQMSSRLSVNDVVGDRHDFKLQKVDPFFTDSTGEYYQAFEEKLSGLNAKNSDTELCIDDYLKESEKRWAKEFRDAKLGRSRDPSRERSPAPSLLDRRSRLRSRPQSVVTVSSAGHSEEEDDQHIGSSRDDEFLLGDGYRPPTGLKKLLSLRVGDWPVYSFILALGQILSANSYQIVLLAGEAGQTEKQLYIIAGTYAVTSAMWWLLFRRFSAHYSLSIPWFFYGLAFLLLGLTPFMSVDIRGPVQTTASALYATGASSGALFFAMNFGDEGGAPIMTWIFRAALIQGIQQLYLVALWFWGSLITAQTPTGMPNGGYIAGKVPTILVITVPIAIVLWALGVVSFVGLPDYYRQSPDAIPSFYKSLLRRHVIPWFFFYVAVQNYWLTTNYGQSWSFLFSSKAIPGWAALILSLGFFIGVWIALLALFSRLSKTHPWIVPLFAIGLGAPRWAQMLWGASGIGLYLPWAGSAVGSAIVSRCLWLWLGVLDNIQGVGIGMVLLLTLTRQHVAATLIGAQVLGAGFTILARGTAPNKIMPGPVFPDFSEGIMPGISMPFFWVCLGLQLVLPIGFFKFFRKEQVAKP</sequence>
<dbReference type="InterPro" id="IPR017853">
    <property type="entry name" value="GH"/>
</dbReference>
<keyword evidence="5" id="KW-0961">Cell wall biogenesis/degradation</keyword>
<evidence type="ECO:0000256" key="1">
    <source>
        <dbReference type="ARBA" id="ARBA00006122"/>
    </source>
</evidence>
<feature type="compositionally biased region" description="Basic and acidic residues" evidence="7">
    <location>
        <begin position="1840"/>
        <end position="1854"/>
    </location>
</feature>
<dbReference type="SUPFAM" id="SSF53756">
    <property type="entry name" value="UDP-Glycosyltransferase/glycogen phosphorylase"/>
    <property type="match status" value="1"/>
</dbReference>
<comment type="caution">
    <text evidence="11">The sequence shown here is derived from an EMBL/GenBank/DDBJ whole genome shotgun (WGS) entry which is preliminary data.</text>
</comment>
<feature type="domain" description="Glycosyl hydrolase family 13 catalytic" evidence="10">
    <location>
        <begin position="62"/>
        <end position="542"/>
    </location>
</feature>
<dbReference type="Pfam" id="PF00534">
    <property type="entry name" value="Glycos_transf_1"/>
    <property type="match status" value="1"/>
</dbReference>
<keyword evidence="9" id="KW-0732">Signal</keyword>
<keyword evidence="8" id="KW-0472">Membrane</keyword>
<dbReference type="FunFam" id="3.20.20.80:FF:000073">
    <property type="entry name" value="Alpha-1,3-glucan synthase Ags2"/>
    <property type="match status" value="1"/>
</dbReference>
<dbReference type="GO" id="GO:0009277">
    <property type="term" value="C:fungal-type cell wall"/>
    <property type="evidence" value="ECO:0007669"/>
    <property type="project" value="TreeGrafter"/>
</dbReference>
<feature type="transmembrane region" description="Helical" evidence="8">
    <location>
        <begin position="2272"/>
        <end position="2290"/>
    </location>
</feature>
<keyword evidence="8" id="KW-0812">Transmembrane</keyword>
<dbReference type="InterPro" id="IPR001296">
    <property type="entry name" value="Glyco_trans_1"/>
</dbReference>
<comment type="similarity">
    <text evidence="1">Belongs to the glycosyltransferase group 1 family.</text>
</comment>
<feature type="signal peptide" evidence="9">
    <location>
        <begin position="1"/>
        <end position="16"/>
    </location>
</feature>
<dbReference type="Pfam" id="PF26111">
    <property type="entry name" value="Ig_Mok13"/>
    <property type="match status" value="1"/>
</dbReference>
<feature type="transmembrane region" description="Helical" evidence="8">
    <location>
        <begin position="1954"/>
        <end position="1972"/>
    </location>
</feature>
<accession>A0AAJ0BJM9</accession>
<gene>
    <name evidence="11" type="ORF">QBC47DRAFT_132638</name>
</gene>
<organism evidence="11 12">
    <name type="scientific">Echria macrotheca</name>
    <dbReference type="NCBI Taxonomy" id="438768"/>
    <lineage>
        <taxon>Eukaryota</taxon>
        <taxon>Fungi</taxon>
        <taxon>Dikarya</taxon>
        <taxon>Ascomycota</taxon>
        <taxon>Pezizomycotina</taxon>
        <taxon>Sordariomycetes</taxon>
        <taxon>Sordariomycetidae</taxon>
        <taxon>Sordariales</taxon>
        <taxon>Schizotheciaceae</taxon>
        <taxon>Echria</taxon>
    </lineage>
</organism>
<dbReference type="Pfam" id="PF26122">
    <property type="entry name" value="CBM_Mok13"/>
    <property type="match status" value="1"/>
</dbReference>
<dbReference type="Pfam" id="PF26108">
    <property type="entry name" value="GH_Mok13"/>
    <property type="match status" value="1"/>
</dbReference>
<dbReference type="Pfam" id="PF08323">
    <property type="entry name" value="Glyco_transf_5"/>
    <property type="match status" value="1"/>
</dbReference>
<evidence type="ECO:0000313" key="11">
    <source>
        <dbReference type="EMBL" id="KAK1758077.1"/>
    </source>
</evidence>
<keyword evidence="8" id="KW-1133">Transmembrane helix</keyword>
<feature type="compositionally biased region" description="Basic and acidic residues" evidence="7">
    <location>
        <begin position="1888"/>
        <end position="1897"/>
    </location>
</feature>
<dbReference type="InterPro" id="IPR058655">
    <property type="entry name" value="Mok11-14/Ags1-like"/>
</dbReference>
<dbReference type="PANTHER" id="PTHR47182">
    <property type="entry name" value="CELL WALL ALPHA-1,3-GLUCAN SYNTHASE AGS1-RELATED"/>
    <property type="match status" value="1"/>
</dbReference>
<evidence type="ECO:0000256" key="6">
    <source>
        <dbReference type="ARBA" id="ARBA00048960"/>
    </source>
</evidence>
<dbReference type="Proteomes" id="UP001239445">
    <property type="component" value="Unassembled WGS sequence"/>
</dbReference>
<feature type="transmembrane region" description="Helical" evidence="8">
    <location>
        <begin position="2015"/>
        <end position="2033"/>
    </location>
</feature>